<dbReference type="Proteomes" id="UP000054698">
    <property type="component" value="Unassembled WGS sequence"/>
</dbReference>
<dbReference type="NCBIfam" id="NF046101">
    <property type="entry name" value="PA3496_fam"/>
    <property type="match status" value="1"/>
</dbReference>
<evidence type="ECO:0000313" key="5">
    <source>
        <dbReference type="Proteomes" id="UP000251942"/>
    </source>
</evidence>
<dbReference type="PATRIC" id="fig|453.4.peg.845"/>
<organism evidence="1 4">
    <name type="scientific">Legionella feeleii</name>
    <dbReference type="NCBI Taxonomy" id="453"/>
    <lineage>
        <taxon>Bacteria</taxon>
        <taxon>Pseudomonadati</taxon>
        <taxon>Pseudomonadota</taxon>
        <taxon>Gammaproteobacteria</taxon>
        <taxon>Legionellales</taxon>
        <taxon>Legionellaceae</taxon>
        <taxon>Legionella</taxon>
    </lineage>
</organism>
<dbReference type="InterPro" id="IPR058059">
    <property type="entry name" value="PA3496-like"/>
</dbReference>
<dbReference type="RefSeq" id="WP_165482146.1">
    <property type="nucleotide sequence ID" value="NZ_CAAAHT010000014.1"/>
</dbReference>
<dbReference type="EMBL" id="LNYB01000023">
    <property type="protein sequence ID" value="KTD02626.1"/>
    <property type="molecule type" value="Genomic_DNA"/>
</dbReference>
<evidence type="ECO:0000313" key="6">
    <source>
        <dbReference type="Proteomes" id="UP000254033"/>
    </source>
</evidence>
<sequence>MSTQRFDDFEIGLEENINSTEMSTETHLSTKLERRRRIEDIFEQKRLREELGEFDLA</sequence>
<protein>
    <submittedName>
        <fullName evidence="1">Uncharacterized protein</fullName>
    </submittedName>
</protein>
<dbReference type="Pfam" id="PF26620">
    <property type="entry name" value="DUF8197"/>
    <property type="match status" value="1"/>
</dbReference>
<dbReference type="EMBL" id="UASS01000018">
    <property type="protein sequence ID" value="SPX61177.1"/>
    <property type="molecule type" value="Genomic_DNA"/>
</dbReference>
<proteinExistence type="predicted"/>
<name>A0A0W0U3N0_9GAMM</name>
<dbReference type="Proteomes" id="UP000254033">
    <property type="component" value="Unassembled WGS sequence"/>
</dbReference>
<dbReference type="InterPro" id="IPR058510">
    <property type="entry name" value="DUF8197"/>
</dbReference>
<gene>
    <name evidence="1" type="ORF">Lfee_0781</name>
    <name evidence="3" type="ORF">NCTC11978_00919</name>
    <name evidence="2" type="ORF">NCTC12022_01916</name>
</gene>
<evidence type="ECO:0000313" key="4">
    <source>
        <dbReference type="Proteomes" id="UP000054698"/>
    </source>
</evidence>
<evidence type="ECO:0000313" key="1">
    <source>
        <dbReference type="EMBL" id="KTD02626.1"/>
    </source>
</evidence>
<accession>A0A0W0U3N0</accession>
<reference evidence="5 6" key="2">
    <citation type="submission" date="2018-06" db="EMBL/GenBank/DDBJ databases">
        <authorList>
            <consortium name="Pathogen Informatics"/>
            <person name="Doyle S."/>
        </authorList>
    </citation>
    <scope>NUCLEOTIDE SEQUENCE [LARGE SCALE GENOMIC DNA]</scope>
    <source>
        <strain evidence="3 6">NCTC11978</strain>
        <strain evidence="2 5">NCTC12022</strain>
    </source>
</reference>
<dbReference type="Proteomes" id="UP000251942">
    <property type="component" value="Unassembled WGS sequence"/>
</dbReference>
<dbReference type="EMBL" id="UGNY01000001">
    <property type="protein sequence ID" value="STX37742.1"/>
    <property type="molecule type" value="Genomic_DNA"/>
</dbReference>
<evidence type="ECO:0000313" key="2">
    <source>
        <dbReference type="EMBL" id="SPX61177.1"/>
    </source>
</evidence>
<reference evidence="1 4" key="1">
    <citation type="submission" date="2015-11" db="EMBL/GenBank/DDBJ databases">
        <title>Genomic analysis of 38 Legionella species identifies large and diverse effector repertoires.</title>
        <authorList>
            <person name="Burstein D."/>
            <person name="Amaro F."/>
            <person name="Zusman T."/>
            <person name="Lifshitz Z."/>
            <person name="Cohen O."/>
            <person name="Gilbert J.A."/>
            <person name="Pupko T."/>
            <person name="Shuman H.A."/>
            <person name="Segal G."/>
        </authorList>
    </citation>
    <scope>NUCLEOTIDE SEQUENCE [LARGE SCALE GENOMIC DNA]</scope>
    <source>
        <strain evidence="1 4">WO-44C</strain>
    </source>
</reference>
<dbReference type="AlphaFoldDB" id="A0A0W0U3N0"/>
<keyword evidence="4" id="KW-1185">Reference proteome</keyword>
<evidence type="ECO:0000313" key="3">
    <source>
        <dbReference type="EMBL" id="STX37742.1"/>
    </source>
</evidence>